<protein>
    <submittedName>
        <fullName evidence="12">Transmembrane protein 59-like</fullName>
    </submittedName>
</protein>
<evidence type="ECO:0000256" key="7">
    <source>
        <dbReference type="ARBA" id="ARBA00023136"/>
    </source>
</evidence>
<evidence type="ECO:0000313" key="12">
    <source>
        <dbReference type="RefSeq" id="XP_031566654.1"/>
    </source>
</evidence>
<evidence type="ECO:0000256" key="4">
    <source>
        <dbReference type="ARBA" id="ARBA00022729"/>
    </source>
</evidence>
<organism evidence="11 12">
    <name type="scientific">Actinia tenebrosa</name>
    <name type="common">Australian red waratah sea anemone</name>
    <dbReference type="NCBI Taxonomy" id="6105"/>
    <lineage>
        <taxon>Eukaryota</taxon>
        <taxon>Metazoa</taxon>
        <taxon>Cnidaria</taxon>
        <taxon>Anthozoa</taxon>
        <taxon>Hexacorallia</taxon>
        <taxon>Actiniaria</taxon>
        <taxon>Actiniidae</taxon>
        <taxon>Actinia</taxon>
    </lineage>
</organism>
<keyword evidence="4 10" id="KW-0732">Signal</keyword>
<dbReference type="PANTHER" id="PTHR28652">
    <property type="entry name" value="TRANSMEMBRANE PROTEIN 59-LIKE PROTEIN"/>
    <property type="match status" value="1"/>
</dbReference>
<evidence type="ECO:0000256" key="6">
    <source>
        <dbReference type="ARBA" id="ARBA00023034"/>
    </source>
</evidence>
<dbReference type="FunCoup" id="A0A6P8IIS1">
    <property type="interactions" value="882"/>
</dbReference>
<evidence type="ECO:0000313" key="11">
    <source>
        <dbReference type="Proteomes" id="UP000515163"/>
    </source>
</evidence>
<gene>
    <name evidence="12" type="primary">LOC116301699</name>
</gene>
<dbReference type="GO" id="GO:0000139">
    <property type="term" value="C:Golgi membrane"/>
    <property type="evidence" value="ECO:0007669"/>
    <property type="project" value="UniProtKB-SubCell"/>
</dbReference>
<evidence type="ECO:0000256" key="8">
    <source>
        <dbReference type="ARBA" id="ARBA00023180"/>
    </source>
</evidence>
<evidence type="ECO:0000256" key="9">
    <source>
        <dbReference type="SAM" id="Phobius"/>
    </source>
</evidence>
<dbReference type="RefSeq" id="XP_031566654.1">
    <property type="nucleotide sequence ID" value="XM_031710794.1"/>
</dbReference>
<feature type="transmembrane region" description="Helical" evidence="9">
    <location>
        <begin position="233"/>
        <end position="257"/>
    </location>
</feature>
<dbReference type="InParanoid" id="A0A6P8IIS1"/>
<dbReference type="Proteomes" id="UP000515163">
    <property type="component" value="Unplaced"/>
</dbReference>
<feature type="chain" id="PRO_5028355343" evidence="10">
    <location>
        <begin position="27"/>
        <end position="308"/>
    </location>
</feature>
<keyword evidence="5 9" id="KW-1133">Transmembrane helix</keyword>
<dbReference type="AlphaFoldDB" id="A0A6P8IIS1"/>
<accession>A0A6P8IIS1</accession>
<feature type="signal peptide" evidence="10">
    <location>
        <begin position="1"/>
        <end position="26"/>
    </location>
</feature>
<keyword evidence="6" id="KW-0333">Golgi apparatus</keyword>
<name>A0A6P8IIS1_ACTTE</name>
<evidence type="ECO:0000256" key="5">
    <source>
        <dbReference type="ARBA" id="ARBA00022989"/>
    </source>
</evidence>
<proteinExistence type="inferred from homology"/>
<dbReference type="GeneID" id="116301699"/>
<keyword evidence="7 9" id="KW-0472">Membrane</keyword>
<sequence length="308" mass="34791">MATVNMKNCALSLLLFIAVLSSISLGEQPKSITEECKKRCERSYPPHTYPKPETHEACLRGCRLSAIGQLSSPDRNKENASKICIAGCKESYPDGDRLYACKVGCNSQDIIPTPEAMYKEHKDGMMAMHGYMSLRPIMVAQQYCHGLIRKVTYFVSISSTYYSSTNSAGQTVVVKIDSPPQLLTHVSQRLTSKDDTQINVQKRDKDDKGYSWKIVHKSRAWLHCVSRRSGLPFWLLSITLFMGFAFMLWVCCSSFSLDQNQEKEKQLRQDDIFLLEDDDEFLLKKQPITKSEEAGPLPVKVNISASII</sequence>
<keyword evidence="8" id="KW-0325">Glycoprotein</keyword>
<dbReference type="KEGG" id="aten:116301699"/>
<comment type="similarity">
    <text evidence="2">Belongs to the TMEM59 family.</text>
</comment>
<dbReference type="InterPro" id="IPR022065">
    <property type="entry name" value="Uncharacterised_TMEM59"/>
</dbReference>
<dbReference type="PANTHER" id="PTHR28652:SF2">
    <property type="entry name" value="TRANSMEMBRANE PROTEIN 59-LIKE PROTEIN"/>
    <property type="match status" value="1"/>
</dbReference>
<keyword evidence="11" id="KW-1185">Reference proteome</keyword>
<reference evidence="12" key="1">
    <citation type="submission" date="2025-08" db="UniProtKB">
        <authorList>
            <consortium name="RefSeq"/>
        </authorList>
    </citation>
    <scope>IDENTIFICATION</scope>
    <source>
        <tissue evidence="12">Tentacle</tissue>
    </source>
</reference>
<evidence type="ECO:0000256" key="10">
    <source>
        <dbReference type="SAM" id="SignalP"/>
    </source>
</evidence>
<evidence type="ECO:0000256" key="1">
    <source>
        <dbReference type="ARBA" id="ARBA00004614"/>
    </source>
</evidence>
<comment type="subcellular location">
    <subcellularLocation>
        <location evidence="1">Golgi apparatus membrane</location>
        <topology evidence="1">Single-pass type I membrane protein</topology>
    </subcellularLocation>
</comment>
<evidence type="ECO:0000256" key="3">
    <source>
        <dbReference type="ARBA" id="ARBA00022692"/>
    </source>
</evidence>
<keyword evidence="3 9" id="KW-0812">Transmembrane</keyword>
<dbReference type="Pfam" id="PF12280">
    <property type="entry name" value="BSMAP"/>
    <property type="match status" value="1"/>
</dbReference>
<dbReference type="OrthoDB" id="6371519at2759"/>
<evidence type="ECO:0000256" key="2">
    <source>
        <dbReference type="ARBA" id="ARBA00009643"/>
    </source>
</evidence>